<dbReference type="EMBL" id="CP069109">
    <property type="protein sequence ID" value="QSS58512.1"/>
    <property type="molecule type" value="Genomic_DNA"/>
</dbReference>
<evidence type="ECO:0000259" key="2">
    <source>
        <dbReference type="Pfam" id="PF21938"/>
    </source>
</evidence>
<name>A0A8A1M242_AJECA</name>
<dbReference type="GO" id="GO:0005737">
    <property type="term" value="C:cytoplasm"/>
    <property type="evidence" value="ECO:0007669"/>
    <property type="project" value="TreeGrafter"/>
</dbReference>
<accession>A0A8A1M242</accession>
<dbReference type="GO" id="GO:0003779">
    <property type="term" value="F:actin binding"/>
    <property type="evidence" value="ECO:0007669"/>
    <property type="project" value="InterPro"/>
</dbReference>
<protein>
    <submittedName>
        <fullName evidence="3">Adenylyl cyclase-associated protein</fullName>
    </submittedName>
</protein>
<evidence type="ECO:0000313" key="3">
    <source>
        <dbReference type="EMBL" id="QSS58512.1"/>
    </source>
</evidence>
<feature type="compositionally biased region" description="Low complexity" evidence="1">
    <location>
        <begin position="37"/>
        <end position="57"/>
    </location>
</feature>
<dbReference type="InterPro" id="IPR036222">
    <property type="entry name" value="CAP_N_sf"/>
</dbReference>
<dbReference type="Gene3D" id="1.25.40.330">
    <property type="entry name" value="Adenylate cyclase-associated CAP, N-terminal domain"/>
    <property type="match status" value="2"/>
</dbReference>
<dbReference type="OrthoDB" id="77251at2759"/>
<organism evidence="3 4">
    <name type="scientific">Ajellomyces capsulatus</name>
    <name type="common">Darling's disease fungus</name>
    <name type="synonym">Histoplasma capsulatum</name>
    <dbReference type="NCBI Taxonomy" id="5037"/>
    <lineage>
        <taxon>Eukaryota</taxon>
        <taxon>Fungi</taxon>
        <taxon>Dikarya</taxon>
        <taxon>Ascomycota</taxon>
        <taxon>Pezizomycotina</taxon>
        <taxon>Eurotiomycetes</taxon>
        <taxon>Eurotiomycetidae</taxon>
        <taxon>Onygenales</taxon>
        <taxon>Ajellomycetaceae</taxon>
        <taxon>Histoplasma</taxon>
    </lineage>
</organism>
<dbReference type="Proteomes" id="UP000663671">
    <property type="component" value="Chromosome 2"/>
</dbReference>
<dbReference type="Pfam" id="PF21938">
    <property type="entry name" value="CAP_N"/>
    <property type="match status" value="1"/>
</dbReference>
<sequence length="273" mass="30082">MTSHHMNSFTTLIKRLEAATSRLEDMAASLEASNPDSPAADGIAASAVSASPKATSSPVPPAPSVVEPPPRQIEDFDALINKEVTNFVELSKRLGEPAVEQSKAILRAFEAERTYLYIALKAKKPDQQSPDLLGDLRKASDEINNIREANRPSPLFNHLSAVAEGVVSLGWDDRHVAFIQSYYQIFKSLVTYIKEHYPNGLTWNNRDGVDVTEALKQVQSGSPTGSTLPPPPPPPPLLPLAQVARLPRLHPQLVEQLRRRQYRLVICHLFSSN</sequence>
<evidence type="ECO:0000313" key="4">
    <source>
        <dbReference type="Proteomes" id="UP000663671"/>
    </source>
</evidence>
<dbReference type="InterPro" id="IPR018106">
    <property type="entry name" value="CAP_CS_N"/>
</dbReference>
<dbReference type="AlphaFoldDB" id="A0A8A1M242"/>
<dbReference type="Pfam" id="PF01213">
    <property type="entry name" value="CAP_N-CM"/>
    <property type="match status" value="1"/>
</dbReference>
<evidence type="ECO:0000256" key="1">
    <source>
        <dbReference type="SAM" id="MobiDB-lite"/>
    </source>
</evidence>
<dbReference type="VEuPathDB" id="FungiDB:I7I51_07939"/>
<feature type="domain" description="CAP N-terminal" evidence="2">
    <location>
        <begin position="76"/>
        <end position="171"/>
    </location>
</feature>
<dbReference type="GO" id="GO:0008179">
    <property type="term" value="F:adenylate cyclase binding"/>
    <property type="evidence" value="ECO:0007669"/>
    <property type="project" value="TreeGrafter"/>
</dbReference>
<feature type="compositionally biased region" description="Pro residues" evidence="1">
    <location>
        <begin position="58"/>
        <end position="68"/>
    </location>
</feature>
<dbReference type="GO" id="GO:0019933">
    <property type="term" value="P:cAMP-mediated signaling"/>
    <property type="evidence" value="ECO:0007669"/>
    <property type="project" value="TreeGrafter"/>
</dbReference>
<proteinExistence type="predicted"/>
<feature type="region of interest" description="Disordered" evidence="1">
    <location>
        <begin position="27"/>
        <end position="68"/>
    </location>
</feature>
<reference evidence="3" key="1">
    <citation type="submission" date="2021-01" db="EMBL/GenBank/DDBJ databases">
        <title>Chromosome-level genome assembly of a human fungal pathogen reveals clustering of transcriptionally co-regulated genes.</title>
        <authorList>
            <person name="Voorhies M."/>
            <person name="Cohen S."/>
            <person name="Shea T.P."/>
            <person name="Petrus S."/>
            <person name="Munoz J.F."/>
            <person name="Poplawski S."/>
            <person name="Goldman W.E."/>
            <person name="Michael T."/>
            <person name="Cuomo C.A."/>
            <person name="Sil A."/>
            <person name="Beyhan S."/>
        </authorList>
    </citation>
    <scope>NUCLEOTIDE SEQUENCE</scope>
    <source>
        <strain evidence="3">WU24</strain>
    </source>
</reference>
<dbReference type="InterPro" id="IPR013992">
    <property type="entry name" value="Adenylate_cyclase-assoc_CAP_N"/>
</dbReference>
<dbReference type="PANTHER" id="PTHR10652:SF0">
    <property type="entry name" value="ADENYLYL CYCLASE-ASSOCIATED PROTEIN"/>
    <property type="match status" value="1"/>
</dbReference>
<dbReference type="SUPFAM" id="SSF101278">
    <property type="entry name" value="N-terminal domain of adenylylcyclase associated protein, CAP"/>
    <property type="match status" value="1"/>
</dbReference>
<dbReference type="GO" id="GO:0007015">
    <property type="term" value="P:actin filament organization"/>
    <property type="evidence" value="ECO:0007669"/>
    <property type="project" value="TreeGrafter"/>
</dbReference>
<dbReference type="PROSITE" id="PS01088">
    <property type="entry name" value="CAP_1"/>
    <property type="match status" value="1"/>
</dbReference>
<gene>
    <name evidence="3" type="primary">SRV2</name>
    <name evidence="3" type="ORF">I7I51_07939</name>
</gene>
<dbReference type="PANTHER" id="PTHR10652">
    <property type="entry name" value="ADENYLYL CYCLASE-ASSOCIATED PROTEIN"/>
    <property type="match status" value="1"/>
</dbReference>
<dbReference type="InterPro" id="IPR001837">
    <property type="entry name" value="Adenylate_cyclase-assoc_CAP"/>
</dbReference>
<dbReference type="InterPro" id="IPR053950">
    <property type="entry name" value="CAP_N"/>
</dbReference>